<keyword evidence="4 5" id="KW-0472">Membrane</keyword>
<keyword evidence="2 5" id="KW-0812">Transmembrane</keyword>
<dbReference type="EMBL" id="CAJOAX010007696">
    <property type="protein sequence ID" value="CAF4015909.1"/>
    <property type="molecule type" value="Genomic_DNA"/>
</dbReference>
<keyword evidence="3 5" id="KW-1133">Transmembrane helix</keyword>
<evidence type="ECO:0000313" key="8">
    <source>
        <dbReference type="EMBL" id="CAF4015909.1"/>
    </source>
</evidence>
<feature type="transmembrane region" description="Helical" evidence="5">
    <location>
        <begin position="49"/>
        <end position="70"/>
    </location>
</feature>
<dbReference type="Gene3D" id="1.10.1450.10">
    <property type="entry name" value="Tetraspanin"/>
    <property type="match status" value="1"/>
</dbReference>
<dbReference type="EMBL" id="CAJOBE010005659">
    <property type="protein sequence ID" value="CAF3980939.1"/>
    <property type="molecule type" value="Genomic_DNA"/>
</dbReference>
<feature type="transmembrane region" description="Helical" evidence="5">
    <location>
        <begin position="7"/>
        <end position="29"/>
    </location>
</feature>
<evidence type="ECO:0000256" key="5">
    <source>
        <dbReference type="SAM" id="Phobius"/>
    </source>
</evidence>
<dbReference type="Pfam" id="PF00335">
    <property type="entry name" value="Tetraspanin"/>
    <property type="match status" value="1"/>
</dbReference>
<name>A0A819PEU5_9BILA</name>
<dbReference type="Proteomes" id="UP000663889">
    <property type="component" value="Unassembled WGS sequence"/>
</dbReference>
<dbReference type="GO" id="GO:0016020">
    <property type="term" value="C:membrane"/>
    <property type="evidence" value="ECO:0007669"/>
    <property type="project" value="UniProtKB-SubCell"/>
</dbReference>
<dbReference type="SUPFAM" id="SSF48652">
    <property type="entry name" value="Tetraspanin"/>
    <property type="match status" value="1"/>
</dbReference>
<dbReference type="InterPro" id="IPR008952">
    <property type="entry name" value="Tetraspanin_EC2_sf"/>
</dbReference>
<dbReference type="InterPro" id="IPR018499">
    <property type="entry name" value="Tetraspanin/Peripherin"/>
</dbReference>
<evidence type="ECO:0000256" key="2">
    <source>
        <dbReference type="ARBA" id="ARBA00022692"/>
    </source>
</evidence>
<feature type="transmembrane region" description="Helical" evidence="5">
    <location>
        <begin position="201"/>
        <end position="224"/>
    </location>
</feature>
<proteinExistence type="predicted"/>
<dbReference type="Proteomes" id="UP000663823">
    <property type="component" value="Unassembled WGS sequence"/>
</dbReference>
<evidence type="ECO:0000313" key="7">
    <source>
        <dbReference type="EMBL" id="CAF3980939.1"/>
    </source>
</evidence>
<evidence type="ECO:0000256" key="3">
    <source>
        <dbReference type="ARBA" id="ARBA00022989"/>
    </source>
</evidence>
<dbReference type="PANTHER" id="PTHR19282">
    <property type="entry name" value="TETRASPANIN"/>
    <property type="match status" value="1"/>
</dbReference>
<dbReference type="EMBL" id="CAJNOU010003269">
    <property type="protein sequence ID" value="CAF1381058.1"/>
    <property type="molecule type" value="Genomic_DNA"/>
</dbReference>
<comment type="subcellular location">
    <subcellularLocation>
        <location evidence="1">Membrane</location>
        <topology evidence="1">Multi-pass membrane protein</topology>
    </subcellularLocation>
</comment>
<comment type="caution">
    <text evidence="8">The sequence shown here is derived from an EMBL/GenBank/DDBJ whole genome shotgun (WGS) entry which is preliminary data.</text>
</comment>
<evidence type="ECO:0000313" key="6">
    <source>
        <dbReference type="EMBL" id="CAF1381058.1"/>
    </source>
</evidence>
<gene>
    <name evidence="7" type="ORF">FNK824_LOCUS24860</name>
    <name evidence="8" type="ORF">OTI717_LOCUS29818</name>
    <name evidence="6" type="ORF">SEV965_LOCUS30418</name>
</gene>
<evidence type="ECO:0000313" key="9">
    <source>
        <dbReference type="Proteomes" id="UP000663823"/>
    </source>
</evidence>
<sequence>MFKTYSVVCVATNTLSIIVAVALLIAGSICIHDTSFLRSSWTEIYSLSIYSVIISILSIIFALCLIYVVIRKLPALTVLFSVLILIVFVLAIINLIVLAVSFGDLQADSDKTTETLFHNYSNSDLIISSKKLFGEIQQTFHCCGVRVADDWKNQLPDGKSTPDSCCRIVIPGCGTNSLTRQDTIYVHGCAEPIYFYLRQRFIALLTIDTILVILLLASAILGFISEQHIREQYQMM</sequence>
<dbReference type="Proteomes" id="UP000663874">
    <property type="component" value="Unassembled WGS sequence"/>
</dbReference>
<accession>A0A819PEU5</accession>
<evidence type="ECO:0000256" key="4">
    <source>
        <dbReference type="ARBA" id="ARBA00023136"/>
    </source>
</evidence>
<feature type="transmembrane region" description="Helical" evidence="5">
    <location>
        <begin position="77"/>
        <end position="102"/>
    </location>
</feature>
<evidence type="ECO:0008006" key="10">
    <source>
        <dbReference type="Google" id="ProtNLM"/>
    </source>
</evidence>
<evidence type="ECO:0000256" key="1">
    <source>
        <dbReference type="ARBA" id="ARBA00004141"/>
    </source>
</evidence>
<reference evidence="8" key="1">
    <citation type="submission" date="2021-02" db="EMBL/GenBank/DDBJ databases">
        <authorList>
            <person name="Nowell W R."/>
        </authorList>
    </citation>
    <scope>NUCLEOTIDE SEQUENCE</scope>
</reference>
<organism evidence="8 9">
    <name type="scientific">Rotaria sordida</name>
    <dbReference type="NCBI Taxonomy" id="392033"/>
    <lineage>
        <taxon>Eukaryota</taxon>
        <taxon>Metazoa</taxon>
        <taxon>Spiralia</taxon>
        <taxon>Gnathifera</taxon>
        <taxon>Rotifera</taxon>
        <taxon>Eurotatoria</taxon>
        <taxon>Bdelloidea</taxon>
        <taxon>Philodinida</taxon>
        <taxon>Philodinidae</taxon>
        <taxon>Rotaria</taxon>
    </lineage>
</organism>
<dbReference type="AlphaFoldDB" id="A0A819PEU5"/>
<protein>
    <recommendedName>
        <fullName evidence="10">Tetraspanin</fullName>
    </recommendedName>
</protein>